<name>A0A4S8MVW2_DENBC</name>
<feature type="domain" description="N-acetyltransferase" evidence="1">
    <location>
        <begin position="187"/>
        <end position="329"/>
    </location>
</feature>
<accession>A0A4S8MVW2</accession>
<protein>
    <recommendedName>
        <fullName evidence="1">N-acetyltransferase domain-containing protein</fullName>
    </recommendedName>
</protein>
<dbReference type="PROSITE" id="PS51186">
    <property type="entry name" value="GNAT"/>
    <property type="match status" value="1"/>
</dbReference>
<dbReference type="AlphaFoldDB" id="A0A4S8MVW2"/>
<dbReference type="Proteomes" id="UP000297245">
    <property type="component" value="Unassembled WGS sequence"/>
</dbReference>
<reference evidence="2 3" key="1">
    <citation type="journal article" date="2019" name="Nat. Ecol. Evol.">
        <title>Megaphylogeny resolves global patterns of mushroom evolution.</title>
        <authorList>
            <person name="Varga T."/>
            <person name="Krizsan K."/>
            <person name="Foldi C."/>
            <person name="Dima B."/>
            <person name="Sanchez-Garcia M."/>
            <person name="Sanchez-Ramirez S."/>
            <person name="Szollosi G.J."/>
            <person name="Szarkandi J.G."/>
            <person name="Papp V."/>
            <person name="Albert L."/>
            <person name="Andreopoulos W."/>
            <person name="Angelini C."/>
            <person name="Antonin V."/>
            <person name="Barry K.W."/>
            <person name="Bougher N.L."/>
            <person name="Buchanan P."/>
            <person name="Buyck B."/>
            <person name="Bense V."/>
            <person name="Catcheside P."/>
            <person name="Chovatia M."/>
            <person name="Cooper J."/>
            <person name="Damon W."/>
            <person name="Desjardin D."/>
            <person name="Finy P."/>
            <person name="Geml J."/>
            <person name="Haridas S."/>
            <person name="Hughes K."/>
            <person name="Justo A."/>
            <person name="Karasinski D."/>
            <person name="Kautmanova I."/>
            <person name="Kiss B."/>
            <person name="Kocsube S."/>
            <person name="Kotiranta H."/>
            <person name="LaButti K.M."/>
            <person name="Lechner B.E."/>
            <person name="Liimatainen K."/>
            <person name="Lipzen A."/>
            <person name="Lukacs Z."/>
            <person name="Mihaltcheva S."/>
            <person name="Morgado L.N."/>
            <person name="Niskanen T."/>
            <person name="Noordeloos M.E."/>
            <person name="Ohm R.A."/>
            <person name="Ortiz-Santana B."/>
            <person name="Ovrebo C."/>
            <person name="Racz N."/>
            <person name="Riley R."/>
            <person name="Savchenko A."/>
            <person name="Shiryaev A."/>
            <person name="Soop K."/>
            <person name="Spirin V."/>
            <person name="Szebenyi C."/>
            <person name="Tomsovsky M."/>
            <person name="Tulloss R.E."/>
            <person name="Uehling J."/>
            <person name="Grigoriev I.V."/>
            <person name="Vagvolgyi C."/>
            <person name="Papp T."/>
            <person name="Martin F.M."/>
            <person name="Miettinen O."/>
            <person name="Hibbett D.S."/>
            <person name="Nagy L.G."/>
        </authorList>
    </citation>
    <scope>NUCLEOTIDE SEQUENCE [LARGE SCALE GENOMIC DNA]</scope>
    <source>
        <strain evidence="2 3">CBS 962.96</strain>
    </source>
</reference>
<organism evidence="2 3">
    <name type="scientific">Dendrothele bispora (strain CBS 962.96)</name>
    <dbReference type="NCBI Taxonomy" id="1314807"/>
    <lineage>
        <taxon>Eukaryota</taxon>
        <taxon>Fungi</taxon>
        <taxon>Dikarya</taxon>
        <taxon>Basidiomycota</taxon>
        <taxon>Agaricomycotina</taxon>
        <taxon>Agaricomycetes</taxon>
        <taxon>Agaricomycetidae</taxon>
        <taxon>Agaricales</taxon>
        <taxon>Agaricales incertae sedis</taxon>
        <taxon>Dendrothele</taxon>
    </lineage>
</organism>
<proteinExistence type="predicted"/>
<dbReference type="InterPro" id="IPR000182">
    <property type="entry name" value="GNAT_dom"/>
</dbReference>
<dbReference type="OrthoDB" id="5372118at2759"/>
<dbReference type="SUPFAM" id="SSF55729">
    <property type="entry name" value="Acyl-CoA N-acyltransferases (Nat)"/>
    <property type="match status" value="1"/>
</dbReference>
<dbReference type="InterPro" id="IPR016181">
    <property type="entry name" value="Acyl_CoA_acyltransferase"/>
</dbReference>
<dbReference type="GO" id="GO:0016747">
    <property type="term" value="F:acyltransferase activity, transferring groups other than amino-acyl groups"/>
    <property type="evidence" value="ECO:0007669"/>
    <property type="project" value="InterPro"/>
</dbReference>
<sequence>MAIICQHTSAEDVLDFTFSTLTKYEESSNIVFAQALQSCATPYNGGGGDVDDESWRTLLHRPNCMAKQFWLTVWTIPQTGFPPKLDIFLSCVGEAPIFLWTPRTHRADGWLESMMQDIVRCLCRCVRPERVFSVFGKHFLVTSFAEAWSKATGFTKAPEPYYDALSSRCTLQTFIDDNGYEQNHIPRTAELADMEKVAMLCKEFAETSVHFPLSEKKAKLEARRLISCGRIWVYQVGSEIVAICAVARESQGVAAITKVYTEPKWRKRGCAERLVRLVTKRMLVDEKKKCVVLYAGINNSAQHVYDRIGFQGLCGKPREEGLDDVLEIGFLGTEKGHW</sequence>
<gene>
    <name evidence="2" type="ORF">K435DRAFT_815325</name>
</gene>
<evidence type="ECO:0000259" key="1">
    <source>
        <dbReference type="PROSITE" id="PS51186"/>
    </source>
</evidence>
<dbReference type="EMBL" id="ML179037">
    <property type="protein sequence ID" value="THV07463.1"/>
    <property type="molecule type" value="Genomic_DNA"/>
</dbReference>
<keyword evidence="3" id="KW-1185">Reference proteome</keyword>
<dbReference type="Gene3D" id="3.40.630.30">
    <property type="match status" value="1"/>
</dbReference>
<dbReference type="Pfam" id="PF13508">
    <property type="entry name" value="Acetyltransf_7"/>
    <property type="match status" value="1"/>
</dbReference>
<evidence type="ECO:0000313" key="2">
    <source>
        <dbReference type="EMBL" id="THV07463.1"/>
    </source>
</evidence>
<evidence type="ECO:0000313" key="3">
    <source>
        <dbReference type="Proteomes" id="UP000297245"/>
    </source>
</evidence>